<comment type="similarity">
    <text evidence="1">Belongs to the helicase family. RLR subfamily.</text>
</comment>
<keyword evidence="9" id="KW-0378">Hydrolase</keyword>
<evidence type="ECO:0000256" key="1">
    <source>
        <dbReference type="ARBA" id="ARBA00006866"/>
    </source>
</evidence>
<dbReference type="GO" id="GO:0003676">
    <property type="term" value="F:nucleic acid binding"/>
    <property type="evidence" value="ECO:0007669"/>
    <property type="project" value="InterPro"/>
</dbReference>
<keyword evidence="2" id="KW-0399">Innate immunity</keyword>
<keyword evidence="10" id="KW-1185">Reference proteome</keyword>
<dbReference type="InterPro" id="IPR014001">
    <property type="entry name" value="Helicase_ATP-bd"/>
</dbReference>
<dbReference type="OrthoDB" id="416741at2759"/>
<accession>A0A0V0S6S5</accession>
<dbReference type="PANTHER" id="PTHR14074:SF16">
    <property type="entry name" value="ANTIVIRAL INNATE IMMUNE RESPONSE RECEPTOR RIG-I"/>
    <property type="match status" value="1"/>
</dbReference>
<evidence type="ECO:0000259" key="7">
    <source>
        <dbReference type="PROSITE" id="PS51192"/>
    </source>
</evidence>
<proteinExistence type="inferred from homology"/>
<comment type="catalytic activity">
    <reaction evidence="6">
        <text>ATP + H2O = ADP + phosphate + H(+)</text>
        <dbReference type="Rhea" id="RHEA:13065"/>
        <dbReference type="ChEBI" id="CHEBI:15377"/>
        <dbReference type="ChEBI" id="CHEBI:15378"/>
        <dbReference type="ChEBI" id="CHEBI:30616"/>
        <dbReference type="ChEBI" id="CHEBI:43474"/>
        <dbReference type="ChEBI" id="CHEBI:456216"/>
        <dbReference type="EC" id="3.6.4.13"/>
    </reaction>
    <physiologicalReaction direction="left-to-right" evidence="6">
        <dbReference type="Rhea" id="RHEA:13066"/>
    </physiologicalReaction>
</comment>
<dbReference type="PANTHER" id="PTHR14074">
    <property type="entry name" value="HELICASE WITH DEATH DOMAIN-RELATED"/>
    <property type="match status" value="1"/>
</dbReference>
<dbReference type="GO" id="GO:0003724">
    <property type="term" value="F:RNA helicase activity"/>
    <property type="evidence" value="ECO:0007669"/>
    <property type="project" value="UniProtKB-EC"/>
</dbReference>
<evidence type="ECO:0000256" key="6">
    <source>
        <dbReference type="ARBA" id="ARBA00049390"/>
    </source>
</evidence>
<dbReference type="GO" id="GO:0045087">
    <property type="term" value="P:innate immune response"/>
    <property type="evidence" value="ECO:0007669"/>
    <property type="project" value="UniProtKB-KW"/>
</dbReference>
<evidence type="ECO:0000256" key="3">
    <source>
        <dbReference type="ARBA" id="ARBA00022741"/>
    </source>
</evidence>
<evidence type="ECO:0000313" key="9">
    <source>
        <dbReference type="EMBL" id="KRX22464.1"/>
    </source>
</evidence>
<protein>
    <submittedName>
        <fullName evidence="9">Putative ATP-dependent RNA helicase DHX58</fullName>
    </submittedName>
</protein>
<dbReference type="Gene3D" id="2.170.150.30">
    <property type="entry name" value="RIG-I-like receptor, C-terminal regulatory domain"/>
    <property type="match status" value="1"/>
</dbReference>
<evidence type="ECO:0000256" key="2">
    <source>
        <dbReference type="ARBA" id="ARBA00022588"/>
    </source>
</evidence>
<dbReference type="PROSITE" id="PS51192">
    <property type="entry name" value="HELICASE_ATP_BIND_1"/>
    <property type="match status" value="1"/>
</dbReference>
<dbReference type="Pfam" id="PF11648">
    <property type="entry name" value="RIG-I_C-RD"/>
    <property type="match status" value="1"/>
</dbReference>
<dbReference type="EMBL" id="JYDL01000031">
    <property type="protein sequence ID" value="KRX22464.1"/>
    <property type="molecule type" value="Genomic_DNA"/>
</dbReference>
<evidence type="ECO:0000313" key="10">
    <source>
        <dbReference type="Proteomes" id="UP000054630"/>
    </source>
</evidence>
<dbReference type="PROSITE" id="PS51194">
    <property type="entry name" value="HELICASE_CTER"/>
    <property type="match status" value="1"/>
</dbReference>
<evidence type="ECO:0000256" key="4">
    <source>
        <dbReference type="ARBA" id="ARBA00022840"/>
    </source>
</evidence>
<feature type="domain" description="Helicase ATP-binding" evidence="7">
    <location>
        <begin position="30"/>
        <end position="204"/>
    </location>
</feature>
<gene>
    <name evidence="9" type="primary">Ddx58</name>
    <name evidence="9" type="ORF">T07_1667</name>
</gene>
<dbReference type="InterPro" id="IPR038557">
    <property type="entry name" value="RLR_C_sf"/>
</dbReference>
<keyword evidence="3" id="KW-0547">Nucleotide-binding</keyword>
<dbReference type="Proteomes" id="UP000054630">
    <property type="component" value="Unassembled WGS sequence"/>
</dbReference>
<sequence length="715" mass="80748">MDVISLVESLNEVATHKKTLSLYDFQEDLVAPALLGKNTLICSPTGTGKTYMLLKVILNHIKHHKLTHKKYKICLIVPTVVLAEQHLNLFEEYISDVHYLGNSESGSATFISARDNELLICTAQTLVNVLNYSMEESFNLNISSFTLLLFDECHHAADCHPYNALMDFYFRARCPVPQIVGATASVCYGSAATLPQTITKVLNICCNLDCCTLSAADPESEKMKRYISKNSELSLILPDPIPNATFLKDLVHILRTLEVSLSALIQRTDQTEINISTLTRLQDKMQTNYRSELGQLKQAVVTIKDPVVRRNALSYLNAMLHTHESLDIAVHTSFILGFNHFVNSYVCHFENLSQADSMFYQIQQRKIQGLEGELVRAYKSPLYESLKKIVLNQFNLDSDSRVLIFVRTKKLAAQLCQCIKDDSDVEIYGVNFITSCGSGATDRSGSKVIVVNRLQQFKEGEFKILIATSLLEEGIDVAACNLVIRYNYVTSVISKIQQRGLLDLFICLFICCCGSIWIFGGRTRKGNGAVVLIAYKGFYSKKEKTLEMQENLLLEAVKKIKLNGNVWFKNELSKLKAKRNLITFPPKASHSYHSLMMDSKIFCRMCDNYFTPAASLRHVNDTLVVCVDRDAFRQLWPSEAFRLEPDIVLHCNHCRSKVGQMLKQMNANVVCFSVKSVLFSFGSANERRAFTKWSKARLSLPPLSELRISDLQDFD</sequence>
<organism evidence="9 10">
    <name type="scientific">Trichinella nelsoni</name>
    <dbReference type="NCBI Taxonomy" id="6336"/>
    <lineage>
        <taxon>Eukaryota</taxon>
        <taxon>Metazoa</taxon>
        <taxon>Ecdysozoa</taxon>
        <taxon>Nematoda</taxon>
        <taxon>Enoplea</taxon>
        <taxon>Dorylaimia</taxon>
        <taxon>Trichinellida</taxon>
        <taxon>Trichinellidae</taxon>
        <taxon>Trichinella</taxon>
    </lineage>
</organism>
<dbReference type="InterPro" id="IPR027417">
    <property type="entry name" value="P-loop_NTPase"/>
</dbReference>
<comment type="caution">
    <text evidence="9">The sequence shown here is derived from an EMBL/GenBank/DDBJ whole genome shotgun (WGS) entry which is preliminary data.</text>
</comment>
<evidence type="ECO:0000256" key="5">
    <source>
        <dbReference type="ARBA" id="ARBA00022859"/>
    </source>
</evidence>
<dbReference type="InterPro" id="IPR051363">
    <property type="entry name" value="RLR_Helicase"/>
</dbReference>
<dbReference type="Gene3D" id="3.40.50.300">
    <property type="entry name" value="P-loop containing nucleotide triphosphate hydrolases"/>
    <property type="match status" value="2"/>
</dbReference>
<dbReference type="Pfam" id="PF00271">
    <property type="entry name" value="Helicase_C"/>
    <property type="match status" value="1"/>
</dbReference>
<reference evidence="9 10" key="1">
    <citation type="submission" date="2015-01" db="EMBL/GenBank/DDBJ databases">
        <title>Evolution of Trichinella species and genotypes.</title>
        <authorList>
            <person name="Korhonen P.K."/>
            <person name="Edoardo P."/>
            <person name="Giuseppe L.R."/>
            <person name="Gasser R.B."/>
        </authorList>
    </citation>
    <scope>NUCLEOTIDE SEQUENCE [LARGE SCALE GENOMIC DNA]</scope>
    <source>
        <strain evidence="9">ISS37</strain>
    </source>
</reference>
<name>A0A0V0S6S5_9BILA</name>
<keyword evidence="4" id="KW-0067">ATP-binding</keyword>
<dbReference type="SUPFAM" id="SSF52540">
    <property type="entry name" value="P-loop containing nucleoside triphosphate hydrolases"/>
    <property type="match status" value="1"/>
</dbReference>
<keyword evidence="9" id="KW-0347">Helicase</keyword>
<dbReference type="GO" id="GO:0005737">
    <property type="term" value="C:cytoplasm"/>
    <property type="evidence" value="ECO:0007669"/>
    <property type="project" value="TreeGrafter"/>
</dbReference>
<dbReference type="AlphaFoldDB" id="A0A0V0S6S5"/>
<dbReference type="InterPro" id="IPR011545">
    <property type="entry name" value="DEAD/DEAH_box_helicase_dom"/>
</dbReference>
<dbReference type="Pfam" id="PF00270">
    <property type="entry name" value="DEAD"/>
    <property type="match status" value="1"/>
</dbReference>
<dbReference type="STRING" id="6336.A0A0V0S6S5"/>
<dbReference type="GO" id="GO:0005524">
    <property type="term" value="F:ATP binding"/>
    <property type="evidence" value="ECO:0007669"/>
    <property type="project" value="UniProtKB-KW"/>
</dbReference>
<dbReference type="InterPro" id="IPR001650">
    <property type="entry name" value="Helicase_C-like"/>
</dbReference>
<dbReference type="Gene3D" id="1.20.1320.30">
    <property type="match status" value="1"/>
</dbReference>
<keyword evidence="5" id="KW-0391">Immunity</keyword>
<evidence type="ECO:0000259" key="8">
    <source>
        <dbReference type="PROSITE" id="PS51194"/>
    </source>
</evidence>
<dbReference type="InterPro" id="IPR021673">
    <property type="entry name" value="RLR_CTR"/>
</dbReference>
<dbReference type="SMART" id="SM00487">
    <property type="entry name" value="DEXDc"/>
    <property type="match status" value="1"/>
</dbReference>
<feature type="domain" description="Helicase C-terminal" evidence="8">
    <location>
        <begin position="385"/>
        <end position="554"/>
    </location>
</feature>